<name>A0A5C9A3F5_9GAMM</name>
<dbReference type="Pfam" id="PF05170">
    <property type="entry name" value="AsmA"/>
    <property type="match status" value="2"/>
</dbReference>
<reference evidence="3 4" key="1">
    <citation type="submission" date="2019-08" db="EMBL/GenBank/DDBJ databases">
        <title>Parahaliea maris sp. nov., isolated from the surface seawater.</title>
        <authorList>
            <person name="Liu Y."/>
        </authorList>
    </citation>
    <scope>NUCLEOTIDE SEQUENCE [LARGE SCALE GENOMIC DNA]</scope>
    <source>
        <strain evidence="3 4">S2-26</strain>
    </source>
</reference>
<keyword evidence="4" id="KW-1185">Reference proteome</keyword>
<dbReference type="InterPro" id="IPR052894">
    <property type="entry name" value="AsmA-related"/>
</dbReference>
<dbReference type="EMBL" id="VRYZ01000001">
    <property type="protein sequence ID" value="TXS94472.1"/>
    <property type="molecule type" value="Genomic_DNA"/>
</dbReference>
<evidence type="ECO:0000256" key="1">
    <source>
        <dbReference type="SAM" id="MobiDB-lite"/>
    </source>
</evidence>
<proteinExistence type="predicted"/>
<feature type="domain" description="AsmA" evidence="2">
    <location>
        <begin position="3"/>
        <end position="109"/>
    </location>
</feature>
<evidence type="ECO:0000313" key="3">
    <source>
        <dbReference type="EMBL" id="TXS94472.1"/>
    </source>
</evidence>
<dbReference type="Proteomes" id="UP000321933">
    <property type="component" value="Unassembled WGS sequence"/>
</dbReference>
<gene>
    <name evidence="3" type="ORF">FVW59_00700</name>
</gene>
<comment type="caution">
    <text evidence="3">The sequence shown here is derived from an EMBL/GenBank/DDBJ whole genome shotgun (WGS) entry which is preliminary data.</text>
</comment>
<evidence type="ECO:0000313" key="4">
    <source>
        <dbReference type="Proteomes" id="UP000321933"/>
    </source>
</evidence>
<dbReference type="GO" id="GO:0090313">
    <property type="term" value="P:regulation of protein targeting to membrane"/>
    <property type="evidence" value="ECO:0007669"/>
    <property type="project" value="TreeGrafter"/>
</dbReference>
<dbReference type="RefSeq" id="WP_148062328.1">
    <property type="nucleotide sequence ID" value="NZ_VRYZ01000001.1"/>
</dbReference>
<dbReference type="OrthoDB" id="9766390at2"/>
<feature type="region of interest" description="Disordered" evidence="1">
    <location>
        <begin position="317"/>
        <end position="340"/>
    </location>
</feature>
<dbReference type="AlphaFoldDB" id="A0A5C9A3F5"/>
<evidence type="ECO:0000259" key="2">
    <source>
        <dbReference type="Pfam" id="PF05170"/>
    </source>
</evidence>
<dbReference type="InterPro" id="IPR007844">
    <property type="entry name" value="AsmA"/>
</dbReference>
<dbReference type="PANTHER" id="PTHR30441:SF4">
    <property type="entry name" value="PROTEIN ASMA"/>
    <property type="match status" value="1"/>
</dbReference>
<organism evidence="3 4">
    <name type="scientific">Parahaliea aestuarii</name>
    <dbReference type="NCBI Taxonomy" id="1852021"/>
    <lineage>
        <taxon>Bacteria</taxon>
        <taxon>Pseudomonadati</taxon>
        <taxon>Pseudomonadota</taxon>
        <taxon>Gammaproteobacteria</taxon>
        <taxon>Cellvibrionales</taxon>
        <taxon>Halieaceae</taxon>
        <taxon>Parahaliea</taxon>
    </lineage>
</organism>
<feature type="domain" description="AsmA" evidence="2">
    <location>
        <begin position="259"/>
        <end position="517"/>
    </location>
</feature>
<protein>
    <submittedName>
        <fullName evidence="3">AsmA family protein</fullName>
    </submittedName>
</protein>
<feature type="compositionally biased region" description="Acidic residues" evidence="1">
    <location>
        <begin position="324"/>
        <end position="335"/>
    </location>
</feature>
<accession>A0A5C9A3F5</accession>
<dbReference type="GO" id="GO:0005886">
    <property type="term" value="C:plasma membrane"/>
    <property type="evidence" value="ECO:0007669"/>
    <property type="project" value="TreeGrafter"/>
</dbReference>
<sequence length="621" mass="66236">MRRILLFLLLTPLLLIVAATLLLPLLLDEERLLAIAAEALKEKTGATLAVSGDTRLRLLPRIALSVEQVELTLPGEGQPDLSAGRLDIGVKPLPLLSGEVQIQRLALNGLLVTVPAGPEQPSIDSSDLSDAELDAFYRERRKVLKETGEDAGLALAAPMALEVAELSMDDSRLVLMEGAGKPDRIVEIESLRATDLNLAGRPVPLSLALSVPATEPGGEAVTLQLDTTLRLDQASQQLSLDQLEAELQGATAEPLQLSASGGVDLERVVADLKLTLSLGSARGEGKLRFASFESPQIDADLHLNEFTPALLALAGPEAAAGSNDESDGNTVDDGDAPLPLAPLRSIDTRAKLAIDSARFGNHEIRDLRAQLRAVDGVVTLNRLSGSVHGGTLSASATLNAAHNRARLNTSGKLENVDLPQLLAALEAEPKLSGQASLNWQLAAEGRSRNALRDSLSGPVKIHTRELVLKGLGIERMLCQTVALVNREKLAAELPTDSAFEALTVDLQLAEGKARLSPLHAELANIQLTGKGAAQLDSLDFKADFAARLDPGLAEVDPACRVNERYTAIDWPLECEGNLNGDAGDWCRVDSGEIIEDLGKNEVQRKVQEEAGRLFERLLKKD</sequence>
<dbReference type="PANTHER" id="PTHR30441">
    <property type="entry name" value="DUF748 DOMAIN-CONTAINING PROTEIN"/>
    <property type="match status" value="1"/>
</dbReference>